<dbReference type="GeneID" id="106160018"/>
<keyword evidence="3" id="KW-1185">Reference proteome</keyword>
<reference evidence="4" key="1">
    <citation type="submission" date="2025-08" db="UniProtKB">
        <authorList>
            <consortium name="RefSeq"/>
        </authorList>
    </citation>
    <scope>IDENTIFICATION</scope>
    <source>
        <tissue evidence="4">Gonads</tissue>
    </source>
</reference>
<evidence type="ECO:0000313" key="3">
    <source>
        <dbReference type="Proteomes" id="UP000085678"/>
    </source>
</evidence>
<name>A0A1S3I125_LINAN</name>
<dbReference type="InParanoid" id="A0A1S3I125"/>
<accession>A0A1S3I125</accession>
<gene>
    <name evidence="4" type="primary">LOC106160018</name>
</gene>
<evidence type="ECO:0000313" key="4">
    <source>
        <dbReference type="RefSeq" id="XP_013391963.1"/>
    </source>
</evidence>
<protein>
    <submittedName>
        <fullName evidence="4">Uncharacterized protein LOC106160018</fullName>
    </submittedName>
</protein>
<feature type="compositionally biased region" description="Pro residues" evidence="1">
    <location>
        <begin position="110"/>
        <end position="131"/>
    </location>
</feature>
<keyword evidence="2" id="KW-0732">Signal</keyword>
<feature type="signal peptide" evidence="2">
    <location>
        <begin position="1"/>
        <end position="16"/>
    </location>
</feature>
<dbReference type="KEGG" id="lak:106160018"/>
<dbReference type="Proteomes" id="UP000085678">
    <property type="component" value="Unplaced"/>
</dbReference>
<dbReference type="RefSeq" id="XP_013391963.1">
    <property type="nucleotide sequence ID" value="XM_013536509.1"/>
</dbReference>
<organism evidence="3 4">
    <name type="scientific">Lingula anatina</name>
    <name type="common">Brachiopod</name>
    <name type="synonym">Lingula unguis</name>
    <dbReference type="NCBI Taxonomy" id="7574"/>
    <lineage>
        <taxon>Eukaryota</taxon>
        <taxon>Metazoa</taxon>
        <taxon>Spiralia</taxon>
        <taxon>Lophotrochozoa</taxon>
        <taxon>Brachiopoda</taxon>
        <taxon>Linguliformea</taxon>
        <taxon>Lingulata</taxon>
        <taxon>Lingulida</taxon>
        <taxon>Linguloidea</taxon>
        <taxon>Lingulidae</taxon>
        <taxon>Lingula</taxon>
    </lineage>
</organism>
<dbReference type="AlphaFoldDB" id="A0A1S3I125"/>
<proteinExistence type="predicted"/>
<feature type="region of interest" description="Disordered" evidence="1">
    <location>
        <begin position="110"/>
        <end position="132"/>
    </location>
</feature>
<feature type="chain" id="PRO_5010186228" evidence="2">
    <location>
        <begin position="17"/>
        <end position="331"/>
    </location>
</feature>
<sequence>MRLILLCLALVCGTYGANLSREEAKARCLIDKPTVTQGVAYVADEDCAYFWQCDFAYGYLKNVTLLQCPIGTMWASVADPANPPPPGQEAVICLLCEIHPLQKCMEQHPIPSPQCPNPPPPKSTTPEPRPPLGDKYCEINGHQFQEILGETRKVWYLNSNGTKDCATLVFNFKPDVCACVGEREYPMWWSFTENMNAFGNRAFAGVEPEDSVVLSSTPGCANFSGDGGLQIPFFKNMGPKQNWNVAVVFSRTQDQQAVIVHRTPGIYIDGDDIIVSVDVMDYYGNTQSVVVVVNVPTGPGFLGLTMTWNGRDLDVTVYTQSGGVFPDISLS</sequence>
<evidence type="ECO:0000256" key="1">
    <source>
        <dbReference type="SAM" id="MobiDB-lite"/>
    </source>
</evidence>
<evidence type="ECO:0000256" key="2">
    <source>
        <dbReference type="SAM" id="SignalP"/>
    </source>
</evidence>